<dbReference type="EMBL" id="SHAH01000007">
    <property type="protein sequence ID" value="RZO78024.1"/>
    <property type="molecule type" value="Genomic_DNA"/>
</dbReference>
<dbReference type="PANTHER" id="PTHR42988">
    <property type="entry name" value="PHOSPHOHYDROLASE"/>
    <property type="match status" value="1"/>
</dbReference>
<keyword evidence="2 6" id="KW-0378">Hydrolase</keyword>
<keyword evidence="3" id="KW-0408">Iron</keyword>
<organism evidence="6 7">
    <name type="scientific">OM182 bacterium</name>
    <dbReference type="NCBI Taxonomy" id="2510334"/>
    <lineage>
        <taxon>Bacteria</taxon>
        <taxon>Pseudomonadati</taxon>
        <taxon>Pseudomonadota</taxon>
        <taxon>Gammaproteobacteria</taxon>
        <taxon>OMG group</taxon>
        <taxon>OM182 clade</taxon>
    </lineage>
</organism>
<evidence type="ECO:0000256" key="3">
    <source>
        <dbReference type="ARBA" id="ARBA00023004"/>
    </source>
</evidence>
<name>A0A520S6G2_9GAMM</name>
<proteinExistence type="inferred from homology"/>
<protein>
    <submittedName>
        <fullName evidence="6">3',5'-cyclic-AMP phosphodiesterase</fullName>
        <ecNumber evidence="6">3.1.4.53</ecNumber>
    </submittedName>
</protein>
<dbReference type="InterPro" id="IPR026575">
    <property type="entry name" value="GpdQ/CpdA-like"/>
</dbReference>
<keyword evidence="1" id="KW-0479">Metal-binding</keyword>
<dbReference type="CDD" id="cd07402">
    <property type="entry name" value="MPP_GpdQ"/>
    <property type="match status" value="1"/>
</dbReference>
<dbReference type="PANTHER" id="PTHR42988:SF2">
    <property type="entry name" value="CYCLIC NUCLEOTIDE PHOSPHODIESTERASE CBUA0032-RELATED"/>
    <property type="match status" value="1"/>
</dbReference>
<dbReference type="EC" id="3.1.4.53" evidence="6"/>
<dbReference type="InterPro" id="IPR004843">
    <property type="entry name" value="Calcineurin-like_PHP"/>
</dbReference>
<evidence type="ECO:0000313" key="7">
    <source>
        <dbReference type="Proteomes" id="UP000320404"/>
    </source>
</evidence>
<gene>
    <name evidence="6" type="primary">cpdA</name>
    <name evidence="6" type="ORF">EVA69_01005</name>
</gene>
<evidence type="ECO:0000256" key="2">
    <source>
        <dbReference type="ARBA" id="ARBA00022801"/>
    </source>
</evidence>
<dbReference type="GO" id="GO:0004115">
    <property type="term" value="F:3',5'-cyclic-AMP phosphodiesterase activity"/>
    <property type="evidence" value="ECO:0007669"/>
    <property type="project" value="UniProtKB-EC"/>
</dbReference>
<dbReference type="Proteomes" id="UP000320404">
    <property type="component" value="Unassembled WGS sequence"/>
</dbReference>
<dbReference type="InterPro" id="IPR050884">
    <property type="entry name" value="CNP_phosphodiesterase-III"/>
</dbReference>
<dbReference type="GO" id="GO:0046872">
    <property type="term" value="F:metal ion binding"/>
    <property type="evidence" value="ECO:0007669"/>
    <property type="project" value="UniProtKB-KW"/>
</dbReference>
<comment type="caution">
    <text evidence="6">The sequence shown here is derived from an EMBL/GenBank/DDBJ whole genome shotgun (WGS) entry which is preliminary data.</text>
</comment>
<dbReference type="AlphaFoldDB" id="A0A520S6G2"/>
<comment type="similarity">
    <text evidence="4">Belongs to the cyclic nucleotide phosphodiesterase class-III family.</text>
</comment>
<reference evidence="6 7" key="1">
    <citation type="submission" date="2019-02" db="EMBL/GenBank/DDBJ databases">
        <title>Prokaryotic population dynamics and viral predation in marine succession experiment using metagenomics: the confinement effect.</title>
        <authorList>
            <person name="Haro-Moreno J.M."/>
            <person name="Rodriguez-Valera F."/>
            <person name="Lopez-Perez M."/>
        </authorList>
    </citation>
    <scope>NUCLEOTIDE SEQUENCE [LARGE SCALE GENOMIC DNA]</scope>
    <source>
        <strain evidence="6">MED-G158</strain>
    </source>
</reference>
<accession>A0A520S6G2</accession>
<dbReference type="Gene3D" id="3.60.21.10">
    <property type="match status" value="1"/>
</dbReference>
<evidence type="ECO:0000256" key="1">
    <source>
        <dbReference type="ARBA" id="ARBA00022723"/>
    </source>
</evidence>
<dbReference type="InterPro" id="IPR029052">
    <property type="entry name" value="Metallo-depent_PP-like"/>
</dbReference>
<evidence type="ECO:0000313" key="6">
    <source>
        <dbReference type="EMBL" id="RZO78024.1"/>
    </source>
</evidence>
<dbReference type="Pfam" id="PF00149">
    <property type="entry name" value="Metallophos"/>
    <property type="match status" value="1"/>
</dbReference>
<feature type="domain" description="Calcineurin-like phosphoesterase" evidence="5">
    <location>
        <begin position="11"/>
        <end position="203"/>
    </location>
</feature>
<evidence type="ECO:0000256" key="4">
    <source>
        <dbReference type="ARBA" id="ARBA00025742"/>
    </source>
</evidence>
<sequence>MMPQTANSPIHLVQITDTHLYGKATGTLLKMNTHDSFEHVIELVRGKEDRIDLILATGDIAQDASESAYGHFADRVGTLGAPYRWIPGNHDKAEVMKNAAATPDVDEKSVQINNWLILMLDTSTDGQVHGNLAPGELEFLHSQLQESKLNNSIEHIMICMHHNPVKGNSGWMKDIGLKNRARFWELAETATKIKCVVYGHIHQELDFVHGNIRCLCSPSTCIQFKPNVVNFALDQVNPGYRSFELHANGTVESEVHRVEGENFEADFSSGGY</sequence>
<dbReference type="NCBIfam" id="NF008359">
    <property type="entry name" value="PRK11148.1"/>
    <property type="match status" value="1"/>
</dbReference>
<evidence type="ECO:0000259" key="5">
    <source>
        <dbReference type="Pfam" id="PF00149"/>
    </source>
</evidence>
<dbReference type="SUPFAM" id="SSF56300">
    <property type="entry name" value="Metallo-dependent phosphatases"/>
    <property type="match status" value="1"/>
</dbReference>